<name>A0ABM3M6G4_BICAN</name>
<protein>
    <submittedName>
        <fullName evidence="3">Uncharacterized protein LOC112048126</fullName>
    </submittedName>
</protein>
<gene>
    <name evidence="3" type="primary">LOC112048126</name>
</gene>
<accession>A0ABM3M6G4</accession>
<dbReference type="RefSeq" id="XP_052746520.1">
    <property type="nucleotide sequence ID" value="XM_052890560.1"/>
</dbReference>
<evidence type="ECO:0000256" key="1">
    <source>
        <dbReference type="SAM" id="MobiDB-lite"/>
    </source>
</evidence>
<reference evidence="3" key="1">
    <citation type="submission" date="2025-08" db="UniProtKB">
        <authorList>
            <consortium name="RefSeq"/>
        </authorList>
    </citation>
    <scope>IDENTIFICATION</scope>
</reference>
<sequence length="126" mass="13963">MPVQPAEELDSLIPILDGFHMPVQPAEELDWSHAPSCAFPDPFGSIDDFIIEDEYEEDSIEDIIGALDNIILARPRSEVELKIEGCQFIDVDIYTFAVTNDAAFMSDDSSDEDQSTPDCSSDEESS</sequence>
<evidence type="ECO:0000313" key="3">
    <source>
        <dbReference type="RefSeq" id="XP_052746520.1"/>
    </source>
</evidence>
<evidence type="ECO:0000313" key="2">
    <source>
        <dbReference type="Proteomes" id="UP001652582"/>
    </source>
</evidence>
<feature type="compositionally biased region" description="Acidic residues" evidence="1">
    <location>
        <begin position="108"/>
        <end position="126"/>
    </location>
</feature>
<organism evidence="2 3">
    <name type="scientific">Bicyclus anynana</name>
    <name type="common">Squinting bush brown butterfly</name>
    <dbReference type="NCBI Taxonomy" id="110368"/>
    <lineage>
        <taxon>Eukaryota</taxon>
        <taxon>Metazoa</taxon>
        <taxon>Ecdysozoa</taxon>
        <taxon>Arthropoda</taxon>
        <taxon>Hexapoda</taxon>
        <taxon>Insecta</taxon>
        <taxon>Pterygota</taxon>
        <taxon>Neoptera</taxon>
        <taxon>Endopterygota</taxon>
        <taxon>Lepidoptera</taxon>
        <taxon>Glossata</taxon>
        <taxon>Ditrysia</taxon>
        <taxon>Papilionoidea</taxon>
        <taxon>Nymphalidae</taxon>
        <taxon>Satyrinae</taxon>
        <taxon>Satyrini</taxon>
        <taxon>Mycalesina</taxon>
        <taxon>Bicyclus</taxon>
    </lineage>
</organism>
<dbReference type="Proteomes" id="UP001652582">
    <property type="component" value="Chromosome Z"/>
</dbReference>
<keyword evidence="2" id="KW-1185">Reference proteome</keyword>
<feature type="region of interest" description="Disordered" evidence="1">
    <location>
        <begin position="104"/>
        <end position="126"/>
    </location>
</feature>
<proteinExistence type="predicted"/>
<dbReference type="GeneID" id="112048126"/>